<dbReference type="EMBL" id="GL736868">
    <property type="protein sequence ID" value="EFX60210.1"/>
    <property type="molecule type" value="Genomic_DNA"/>
</dbReference>
<organism evidence="1 2">
    <name type="scientific">Daphnia pulex</name>
    <name type="common">Water flea</name>
    <dbReference type="NCBI Taxonomy" id="6669"/>
    <lineage>
        <taxon>Eukaryota</taxon>
        <taxon>Metazoa</taxon>
        <taxon>Ecdysozoa</taxon>
        <taxon>Arthropoda</taxon>
        <taxon>Crustacea</taxon>
        <taxon>Branchiopoda</taxon>
        <taxon>Diplostraca</taxon>
        <taxon>Cladocera</taxon>
        <taxon>Anomopoda</taxon>
        <taxon>Daphniidae</taxon>
        <taxon>Daphnia</taxon>
    </lineage>
</organism>
<dbReference type="Proteomes" id="UP000000305">
    <property type="component" value="Unassembled WGS sequence"/>
</dbReference>
<gene>
    <name evidence="1" type="ORF">DAPPUDRAFT_125036</name>
</gene>
<evidence type="ECO:0000313" key="2">
    <source>
        <dbReference type="Proteomes" id="UP000000305"/>
    </source>
</evidence>
<proteinExistence type="predicted"/>
<sequence length="265" mass="29316">VRALLCNWDASKPKQQHWQLCLTVPATYSRLLCQHGCLLASCVDLLQNADATFVPCPAETVNACQPLLQQFLACTASLLLLFLDLVPEVHTYLFMLWLMCSCCCWEQQQQQTAGNVTAMCALNHGGTCFSTAVVGGRDSSSMCQQVLQQHDRAAVLWTSVLTRQAHLHAGLARALRSWFSTSTKGTLHNVSTLISEQRGSCVAWSRLVSRHLSVLKFFAIPQLISAHAMLKAIFKLRAHRLAGQQLSQPTRVTAAGAMFQSYKRN</sequence>
<evidence type="ECO:0000313" key="1">
    <source>
        <dbReference type="EMBL" id="EFX60210.1"/>
    </source>
</evidence>
<dbReference type="AlphaFoldDB" id="E9I720"/>
<feature type="non-terminal residue" evidence="1">
    <location>
        <position position="1"/>
    </location>
</feature>
<accession>E9I720</accession>
<name>E9I720_DAPPU</name>
<dbReference type="HOGENOM" id="CLU_1051992_0_0_1"/>
<reference evidence="1 2" key="1">
    <citation type="journal article" date="2011" name="Science">
        <title>The ecoresponsive genome of Daphnia pulex.</title>
        <authorList>
            <person name="Colbourne J.K."/>
            <person name="Pfrender M.E."/>
            <person name="Gilbert D."/>
            <person name="Thomas W.K."/>
            <person name="Tucker A."/>
            <person name="Oakley T.H."/>
            <person name="Tokishita S."/>
            <person name="Aerts A."/>
            <person name="Arnold G.J."/>
            <person name="Basu M.K."/>
            <person name="Bauer D.J."/>
            <person name="Caceres C.E."/>
            <person name="Carmel L."/>
            <person name="Casola C."/>
            <person name="Choi J.H."/>
            <person name="Detter J.C."/>
            <person name="Dong Q."/>
            <person name="Dusheyko S."/>
            <person name="Eads B.D."/>
            <person name="Frohlich T."/>
            <person name="Geiler-Samerotte K.A."/>
            <person name="Gerlach D."/>
            <person name="Hatcher P."/>
            <person name="Jogdeo S."/>
            <person name="Krijgsveld J."/>
            <person name="Kriventseva E.V."/>
            <person name="Kultz D."/>
            <person name="Laforsch C."/>
            <person name="Lindquist E."/>
            <person name="Lopez J."/>
            <person name="Manak J.R."/>
            <person name="Muller J."/>
            <person name="Pangilinan J."/>
            <person name="Patwardhan R.P."/>
            <person name="Pitluck S."/>
            <person name="Pritham E.J."/>
            <person name="Rechtsteiner A."/>
            <person name="Rho M."/>
            <person name="Rogozin I.B."/>
            <person name="Sakarya O."/>
            <person name="Salamov A."/>
            <person name="Schaack S."/>
            <person name="Shapiro H."/>
            <person name="Shiga Y."/>
            <person name="Skalitzky C."/>
            <person name="Smith Z."/>
            <person name="Souvorov A."/>
            <person name="Sung W."/>
            <person name="Tang Z."/>
            <person name="Tsuchiya D."/>
            <person name="Tu H."/>
            <person name="Vos H."/>
            <person name="Wang M."/>
            <person name="Wolf Y.I."/>
            <person name="Yamagata H."/>
            <person name="Yamada T."/>
            <person name="Ye Y."/>
            <person name="Shaw J.R."/>
            <person name="Andrews J."/>
            <person name="Crease T.J."/>
            <person name="Tang H."/>
            <person name="Lucas S.M."/>
            <person name="Robertson H.M."/>
            <person name="Bork P."/>
            <person name="Koonin E.V."/>
            <person name="Zdobnov E.M."/>
            <person name="Grigoriev I.V."/>
            <person name="Lynch M."/>
            <person name="Boore J.L."/>
        </authorList>
    </citation>
    <scope>NUCLEOTIDE SEQUENCE [LARGE SCALE GENOMIC DNA]</scope>
</reference>
<dbReference type="KEGG" id="dpx:DAPPUDRAFT_125036"/>
<keyword evidence="2" id="KW-1185">Reference proteome</keyword>
<dbReference type="InParanoid" id="E9I720"/>
<protein>
    <submittedName>
        <fullName evidence="1">Uncharacterized protein</fullName>
    </submittedName>
</protein>